<evidence type="ECO:0000259" key="7">
    <source>
        <dbReference type="PROSITE" id="PS50043"/>
    </source>
</evidence>
<comment type="caution">
    <text evidence="9">The sequence shown here is derived from an EMBL/GenBank/DDBJ whole genome shotgun (WGS) entry which is preliminary data.</text>
</comment>
<dbReference type="PROSITE" id="PS00622">
    <property type="entry name" value="HTH_LUXR_1"/>
    <property type="match status" value="1"/>
</dbReference>
<dbReference type="SMART" id="SM00421">
    <property type="entry name" value="HTH_LUXR"/>
    <property type="match status" value="1"/>
</dbReference>
<dbReference type="PROSITE" id="PS50043">
    <property type="entry name" value="HTH_LUXR_2"/>
    <property type="match status" value="1"/>
</dbReference>
<keyword evidence="10" id="KW-1185">Reference proteome</keyword>
<keyword evidence="3" id="KW-0238">DNA-binding</keyword>
<proteinExistence type="predicted"/>
<feature type="compositionally biased region" description="Gly residues" evidence="6">
    <location>
        <begin position="186"/>
        <end position="199"/>
    </location>
</feature>
<dbReference type="InterPro" id="IPR000792">
    <property type="entry name" value="Tscrpt_reg_LuxR_C"/>
</dbReference>
<dbReference type="SUPFAM" id="SSF46894">
    <property type="entry name" value="C-terminal effector domain of the bipartite response regulators"/>
    <property type="match status" value="1"/>
</dbReference>
<evidence type="ECO:0000313" key="9">
    <source>
        <dbReference type="EMBL" id="GAA1255188.1"/>
    </source>
</evidence>
<dbReference type="PANTHER" id="PTHR43214">
    <property type="entry name" value="TWO-COMPONENT RESPONSE REGULATOR"/>
    <property type="match status" value="1"/>
</dbReference>
<feature type="region of interest" description="Disordered" evidence="6">
    <location>
        <begin position="1"/>
        <end position="26"/>
    </location>
</feature>
<keyword evidence="4" id="KW-0804">Transcription</keyword>
<feature type="modified residue" description="4-aspartylphosphate" evidence="5">
    <location>
        <position position="99"/>
    </location>
</feature>
<organism evidence="9 10">
    <name type="scientific">Kitasatospora nipponensis</name>
    <dbReference type="NCBI Taxonomy" id="258049"/>
    <lineage>
        <taxon>Bacteria</taxon>
        <taxon>Bacillati</taxon>
        <taxon>Actinomycetota</taxon>
        <taxon>Actinomycetes</taxon>
        <taxon>Kitasatosporales</taxon>
        <taxon>Streptomycetaceae</taxon>
        <taxon>Kitasatospora</taxon>
    </lineage>
</organism>
<evidence type="ECO:0000256" key="2">
    <source>
        <dbReference type="ARBA" id="ARBA00023015"/>
    </source>
</evidence>
<evidence type="ECO:0000256" key="1">
    <source>
        <dbReference type="ARBA" id="ARBA00022553"/>
    </source>
</evidence>
<dbReference type="InterPro" id="IPR011006">
    <property type="entry name" value="CheY-like_superfamily"/>
</dbReference>
<dbReference type="EMBL" id="BAAALF010000113">
    <property type="protein sequence ID" value="GAA1255188.1"/>
    <property type="molecule type" value="Genomic_DNA"/>
</dbReference>
<feature type="region of interest" description="Disordered" evidence="6">
    <location>
        <begin position="185"/>
        <end position="213"/>
    </location>
</feature>
<dbReference type="Pfam" id="PF00196">
    <property type="entry name" value="GerE"/>
    <property type="match status" value="1"/>
</dbReference>
<dbReference type="CDD" id="cd06170">
    <property type="entry name" value="LuxR_C_like"/>
    <property type="match status" value="1"/>
</dbReference>
<dbReference type="Gene3D" id="3.40.50.2300">
    <property type="match status" value="1"/>
</dbReference>
<evidence type="ECO:0000313" key="10">
    <source>
        <dbReference type="Proteomes" id="UP001500037"/>
    </source>
</evidence>
<name>A0ABN1WQL5_9ACTN</name>
<dbReference type="SUPFAM" id="SSF52172">
    <property type="entry name" value="CheY-like"/>
    <property type="match status" value="1"/>
</dbReference>
<sequence>MSEQGGGPIGEGAGGTGDSGGSGGFDVLGGSAGAAGAGAPGGEGSVTRVLVADDQTVVREGIVMLLGLLPGITVVGAASDGEEAVRLVAEHEPHVVLMDLRMPRCDGVEATRRIRAHHPGTEVVVLTTYADDDSLFPALQAGARGYLTKDAGADEIARAIADVRSGAAGLSPQVQRRLLEQLAGRSAGGAQGGEDGGPAGQSPAGGLALQSGGAERHLPDGLTVREAEVLALIADGLSNTEIAKALFVSPATVKTHINNLFAKTAVRDRAQAVSYAFRHGISSPSQTD</sequence>
<dbReference type="InterPro" id="IPR001789">
    <property type="entry name" value="Sig_transdc_resp-reg_receiver"/>
</dbReference>
<keyword evidence="2" id="KW-0805">Transcription regulation</keyword>
<dbReference type="SMART" id="SM00448">
    <property type="entry name" value="REC"/>
    <property type="match status" value="1"/>
</dbReference>
<evidence type="ECO:0000259" key="8">
    <source>
        <dbReference type="PROSITE" id="PS50110"/>
    </source>
</evidence>
<accession>A0ABN1WQL5</accession>
<dbReference type="InterPro" id="IPR058245">
    <property type="entry name" value="NreC/VraR/RcsB-like_REC"/>
</dbReference>
<feature type="domain" description="Response regulatory" evidence="8">
    <location>
        <begin position="48"/>
        <end position="164"/>
    </location>
</feature>
<dbReference type="Pfam" id="PF00072">
    <property type="entry name" value="Response_reg"/>
    <property type="match status" value="1"/>
</dbReference>
<dbReference type="PRINTS" id="PR00038">
    <property type="entry name" value="HTHLUXR"/>
</dbReference>
<evidence type="ECO:0000256" key="4">
    <source>
        <dbReference type="ARBA" id="ARBA00023163"/>
    </source>
</evidence>
<evidence type="ECO:0000256" key="5">
    <source>
        <dbReference type="PROSITE-ProRule" id="PRU00169"/>
    </source>
</evidence>
<dbReference type="Proteomes" id="UP001500037">
    <property type="component" value="Unassembled WGS sequence"/>
</dbReference>
<reference evidence="9 10" key="1">
    <citation type="journal article" date="2019" name="Int. J. Syst. Evol. Microbiol.">
        <title>The Global Catalogue of Microorganisms (GCM) 10K type strain sequencing project: providing services to taxonomists for standard genome sequencing and annotation.</title>
        <authorList>
            <consortium name="The Broad Institute Genomics Platform"/>
            <consortium name="The Broad Institute Genome Sequencing Center for Infectious Disease"/>
            <person name="Wu L."/>
            <person name="Ma J."/>
        </authorList>
    </citation>
    <scope>NUCLEOTIDE SEQUENCE [LARGE SCALE GENOMIC DNA]</scope>
    <source>
        <strain evidence="9 10">JCM 13004</strain>
    </source>
</reference>
<dbReference type="InterPro" id="IPR016032">
    <property type="entry name" value="Sig_transdc_resp-reg_C-effctor"/>
</dbReference>
<feature type="domain" description="HTH luxR-type" evidence="7">
    <location>
        <begin position="215"/>
        <end position="280"/>
    </location>
</feature>
<keyword evidence="1 5" id="KW-0597">Phosphoprotein</keyword>
<gene>
    <name evidence="9" type="ORF">GCM10009665_52180</name>
</gene>
<protein>
    <submittedName>
        <fullName evidence="9">Response regulator transcription factor</fullName>
    </submittedName>
</protein>
<evidence type="ECO:0000256" key="3">
    <source>
        <dbReference type="ARBA" id="ARBA00023125"/>
    </source>
</evidence>
<dbReference type="PANTHER" id="PTHR43214:SF24">
    <property type="entry name" value="TRANSCRIPTIONAL REGULATORY PROTEIN NARL-RELATED"/>
    <property type="match status" value="1"/>
</dbReference>
<dbReference type="PROSITE" id="PS50110">
    <property type="entry name" value="RESPONSE_REGULATORY"/>
    <property type="match status" value="1"/>
</dbReference>
<evidence type="ECO:0000256" key="6">
    <source>
        <dbReference type="SAM" id="MobiDB-lite"/>
    </source>
</evidence>
<dbReference type="CDD" id="cd17535">
    <property type="entry name" value="REC_NarL-like"/>
    <property type="match status" value="1"/>
</dbReference>
<dbReference type="InterPro" id="IPR039420">
    <property type="entry name" value="WalR-like"/>
</dbReference>